<dbReference type="InterPro" id="IPR003583">
    <property type="entry name" value="Hlx-hairpin-Hlx_DNA-bd_motif"/>
</dbReference>
<dbReference type="Gene3D" id="3.10.560.10">
    <property type="entry name" value="Outer membrane lipoprotein wza domain like"/>
    <property type="match status" value="1"/>
</dbReference>
<protein>
    <submittedName>
        <fullName evidence="3">Helix-hairpin-helix domain-containing protein</fullName>
    </submittedName>
</protein>
<dbReference type="InterPro" id="IPR051675">
    <property type="entry name" value="Endo/Exo/Phosphatase_dom_1"/>
</dbReference>
<organism evidence="3 4">
    <name type="scientific">Microbacterium koreense</name>
    <dbReference type="NCBI Taxonomy" id="323761"/>
    <lineage>
        <taxon>Bacteria</taxon>
        <taxon>Bacillati</taxon>
        <taxon>Actinomycetota</taxon>
        <taxon>Actinomycetes</taxon>
        <taxon>Micrococcales</taxon>
        <taxon>Microbacteriaceae</taxon>
        <taxon>Microbacterium</taxon>
    </lineage>
</organism>
<gene>
    <name evidence="3" type="ORF">ACFQZV_09095</name>
</gene>
<feature type="domain" description="Helix-hairpin-helix DNA-binding motif class 1" evidence="2">
    <location>
        <begin position="177"/>
        <end position="196"/>
    </location>
</feature>
<evidence type="ECO:0000256" key="1">
    <source>
        <dbReference type="SAM" id="Phobius"/>
    </source>
</evidence>
<keyword evidence="4" id="KW-1185">Reference proteome</keyword>
<dbReference type="InterPro" id="IPR019554">
    <property type="entry name" value="Soluble_ligand-bd"/>
</dbReference>
<evidence type="ECO:0000313" key="4">
    <source>
        <dbReference type="Proteomes" id="UP001597042"/>
    </source>
</evidence>
<dbReference type="PANTHER" id="PTHR21180">
    <property type="entry name" value="ENDONUCLEASE/EXONUCLEASE/PHOSPHATASE FAMILY DOMAIN-CONTAINING PROTEIN 1"/>
    <property type="match status" value="1"/>
</dbReference>
<comment type="caution">
    <text evidence="3">The sequence shown here is derived from an EMBL/GenBank/DDBJ whole genome shotgun (WGS) entry which is preliminary data.</text>
</comment>
<feature type="transmembrane region" description="Helical" evidence="1">
    <location>
        <begin position="12"/>
        <end position="35"/>
    </location>
</feature>
<reference evidence="4" key="1">
    <citation type="journal article" date="2019" name="Int. J. Syst. Evol. Microbiol.">
        <title>The Global Catalogue of Microorganisms (GCM) 10K type strain sequencing project: providing services to taxonomists for standard genome sequencing and annotation.</title>
        <authorList>
            <consortium name="The Broad Institute Genomics Platform"/>
            <consortium name="The Broad Institute Genome Sequencing Center for Infectious Disease"/>
            <person name="Wu L."/>
            <person name="Ma J."/>
        </authorList>
    </citation>
    <scope>NUCLEOTIDE SEQUENCE [LARGE SCALE GENOMIC DNA]</scope>
    <source>
        <strain evidence="4">CCUG 50754</strain>
    </source>
</reference>
<proteinExistence type="predicted"/>
<keyword evidence="1" id="KW-0472">Membrane</keyword>
<dbReference type="Proteomes" id="UP001597042">
    <property type="component" value="Unassembled WGS sequence"/>
</dbReference>
<name>A0ABW2ZSA1_9MICO</name>
<keyword evidence="1" id="KW-1133">Transmembrane helix</keyword>
<dbReference type="SUPFAM" id="SSF47781">
    <property type="entry name" value="RuvA domain 2-like"/>
    <property type="match status" value="1"/>
</dbReference>
<keyword evidence="1" id="KW-0812">Transmembrane</keyword>
<dbReference type="PANTHER" id="PTHR21180:SF32">
    <property type="entry name" value="ENDONUCLEASE_EXONUCLEASE_PHOSPHATASE FAMILY DOMAIN-CONTAINING PROTEIN 1"/>
    <property type="match status" value="1"/>
</dbReference>
<dbReference type="InterPro" id="IPR010994">
    <property type="entry name" value="RuvA_2-like"/>
</dbReference>
<accession>A0ABW2ZSA1</accession>
<sequence length="199" mass="20500">MTPGDPTSPRRRLGFGAAVVLVLGVLAVTVAIGVVRSATAPMEHVVYEATPASSPPASDNEVFVHVSGAVVNPGLYALERDQRVVDAIAAAGGFAPDAQEGGVNLARAVNDGELLVVPRVGEETIDAGGAGGVIADGRVNLNTADIAALETLPRIGPALAQRIVEWREANGGFRVVEDLLAVSGIGDKMFESLRELVFV</sequence>
<feature type="domain" description="Helix-hairpin-helix DNA-binding motif class 1" evidence="2">
    <location>
        <begin position="147"/>
        <end position="166"/>
    </location>
</feature>
<evidence type="ECO:0000313" key="3">
    <source>
        <dbReference type="EMBL" id="MFD0781451.1"/>
    </source>
</evidence>
<dbReference type="SMART" id="SM00278">
    <property type="entry name" value="HhH1"/>
    <property type="match status" value="2"/>
</dbReference>
<dbReference type="Pfam" id="PF12836">
    <property type="entry name" value="HHH_3"/>
    <property type="match status" value="1"/>
</dbReference>
<dbReference type="Pfam" id="PF10531">
    <property type="entry name" value="SLBB"/>
    <property type="match status" value="1"/>
</dbReference>
<evidence type="ECO:0000259" key="2">
    <source>
        <dbReference type="SMART" id="SM00278"/>
    </source>
</evidence>
<dbReference type="Gene3D" id="1.10.150.310">
    <property type="entry name" value="Tex RuvX-like domain-like"/>
    <property type="match status" value="1"/>
</dbReference>
<dbReference type="EMBL" id="JBHTIM010000001">
    <property type="protein sequence ID" value="MFD0781451.1"/>
    <property type="molecule type" value="Genomic_DNA"/>
</dbReference>
<dbReference type="RefSeq" id="WP_378752653.1">
    <property type="nucleotide sequence ID" value="NZ_JBHSSV010000011.1"/>
</dbReference>